<name>E4WVN5_OIKDI</name>
<keyword evidence="8" id="KW-1185">Reference proteome</keyword>
<dbReference type="Proteomes" id="UP000001307">
    <property type="component" value="Unassembled WGS sequence"/>
</dbReference>
<keyword evidence="6" id="KW-0010">Activator</keyword>
<comment type="subunit">
    <text evidence="6">Component of the Mediator complex.</text>
</comment>
<dbReference type="FunCoup" id="E4WVN5">
    <property type="interactions" value="242"/>
</dbReference>
<comment type="similarity">
    <text evidence="2 6">Belongs to the Mediator complex subunit 18 family.</text>
</comment>
<evidence type="ECO:0000256" key="6">
    <source>
        <dbReference type="RuleBase" id="RU364150"/>
    </source>
</evidence>
<dbReference type="AlphaFoldDB" id="E4WVN5"/>
<evidence type="ECO:0000256" key="5">
    <source>
        <dbReference type="ARBA" id="ARBA00023242"/>
    </source>
</evidence>
<organism evidence="7">
    <name type="scientific">Oikopleura dioica</name>
    <name type="common">Tunicate</name>
    <dbReference type="NCBI Taxonomy" id="34765"/>
    <lineage>
        <taxon>Eukaryota</taxon>
        <taxon>Metazoa</taxon>
        <taxon>Chordata</taxon>
        <taxon>Tunicata</taxon>
        <taxon>Appendicularia</taxon>
        <taxon>Copelata</taxon>
        <taxon>Oikopleuridae</taxon>
        <taxon>Oikopleura</taxon>
    </lineage>
</organism>
<gene>
    <name evidence="6" type="primary">MED18</name>
    <name evidence="7" type="ORF">GSOID_T00008943001</name>
</gene>
<sequence length="228" mass="25563">MKQQGFEEDIGYNPIVSSLKSEGSSRDAGSFSEYSLQGSVKDEFVDDVKNRLRGLCDNVEAEPFIDHEITYSLQSATGGTVSMRVSRSLAQSKMPWQLKYVGALEAGNKTCLMRNHVTVGCSENVTSFLTELGFRADTEFLSKGYLYRKGRVKIVLSKLCKMKEPGRPEEQNLIPLTKSHFVEVSVTVLTGTEDPGIELKHFAEMLKPQVKLMKTDHRQIQTQARANY</sequence>
<evidence type="ECO:0000313" key="8">
    <source>
        <dbReference type="Proteomes" id="UP000001307"/>
    </source>
</evidence>
<keyword evidence="4 6" id="KW-0804">Transcription</keyword>
<comment type="function">
    <text evidence="6">Component of the Mediator complex, a coactivator involved in the regulated transcription of nearly all RNA polymerase II-dependent genes. Mediator functions as a bridge to convey information from gene-specific regulatory proteins to the basal RNA polymerase II transcription machinery. Mediator is recruited to promoters by direct interactions with regulatory proteins and serves as a scaffold for the assembly of a functional preinitiation complex with RNA polymerase II and the general transcription factors.</text>
</comment>
<dbReference type="Pfam" id="PF09637">
    <property type="entry name" value="Med18"/>
    <property type="match status" value="1"/>
</dbReference>
<evidence type="ECO:0000256" key="4">
    <source>
        <dbReference type="ARBA" id="ARBA00023163"/>
    </source>
</evidence>
<protein>
    <recommendedName>
        <fullName evidence="6">Mediator of RNA polymerase II transcription subunit 18</fullName>
    </recommendedName>
    <alternativeName>
        <fullName evidence="6">Mediator complex subunit 18</fullName>
    </alternativeName>
</protein>
<dbReference type="GO" id="GO:0006369">
    <property type="term" value="P:termination of RNA polymerase II transcription"/>
    <property type="evidence" value="ECO:0007669"/>
    <property type="project" value="TreeGrafter"/>
</dbReference>
<dbReference type="InParanoid" id="E4WVN5"/>
<reference evidence="7" key="1">
    <citation type="journal article" date="2010" name="Science">
        <title>Plasticity of animal genome architecture unmasked by rapid evolution of a pelagic tunicate.</title>
        <authorList>
            <person name="Denoeud F."/>
            <person name="Henriet S."/>
            <person name="Mungpakdee S."/>
            <person name="Aury J.M."/>
            <person name="Da Silva C."/>
            <person name="Brinkmann H."/>
            <person name="Mikhaleva J."/>
            <person name="Olsen L.C."/>
            <person name="Jubin C."/>
            <person name="Canestro C."/>
            <person name="Bouquet J.M."/>
            <person name="Danks G."/>
            <person name="Poulain J."/>
            <person name="Campsteijn C."/>
            <person name="Adamski M."/>
            <person name="Cross I."/>
            <person name="Yadetie F."/>
            <person name="Muffato M."/>
            <person name="Louis A."/>
            <person name="Butcher S."/>
            <person name="Tsagkogeorga G."/>
            <person name="Konrad A."/>
            <person name="Singh S."/>
            <person name="Jensen M.F."/>
            <person name="Cong E.H."/>
            <person name="Eikeseth-Otteraa H."/>
            <person name="Noel B."/>
            <person name="Anthouard V."/>
            <person name="Porcel B.M."/>
            <person name="Kachouri-Lafond R."/>
            <person name="Nishino A."/>
            <person name="Ugolini M."/>
            <person name="Chourrout P."/>
            <person name="Nishida H."/>
            <person name="Aasland R."/>
            <person name="Huzurbazar S."/>
            <person name="Westhof E."/>
            <person name="Delsuc F."/>
            <person name="Lehrach H."/>
            <person name="Reinhardt R."/>
            <person name="Weissenbach J."/>
            <person name="Roy S.W."/>
            <person name="Artiguenave F."/>
            <person name="Postlethwait J.H."/>
            <person name="Manak J.R."/>
            <person name="Thompson E.M."/>
            <person name="Jaillon O."/>
            <person name="Du Pasquier L."/>
            <person name="Boudinot P."/>
            <person name="Liberles D.A."/>
            <person name="Volff J.N."/>
            <person name="Philippe H."/>
            <person name="Lenhard B."/>
            <person name="Roest Crollius H."/>
            <person name="Wincker P."/>
            <person name="Chourrout D."/>
        </authorList>
    </citation>
    <scope>NUCLEOTIDE SEQUENCE [LARGE SCALE GENOMIC DNA]</scope>
</reference>
<dbReference type="InterPro" id="IPR019095">
    <property type="entry name" value="Mediator_Med18"/>
</dbReference>
<proteinExistence type="inferred from homology"/>
<evidence type="ECO:0000256" key="2">
    <source>
        <dbReference type="ARBA" id="ARBA00009814"/>
    </source>
</evidence>
<dbReference type="PANTHER" id="PTHR13321:SF2">
    <property type="entry name" value="MEDIATOR OF RNA POLYMERASE II TRANSCRIPTION SUBUNIT 18"/>
    <property type="match status" value="1"/>
</dbReference>
<keyword evidence="5 6" id="KW-0539">Nucleus</keyword>
<dbReference type="OrthoDB" id="10018982at2759"/>
<dbReference type="GO" id="GO:0070847">
    <property type="term" value="C:core mediator complex"/>
    <property type="evidence" value="ECO:0007669"/>
    <property type="project" value="TreeGrafter"/>
</dbReference>
<evidence type="ECO:0000313" key="7">
    <source>
        <dbReference type="EMBL" id="CBY21188.1"/>
    </source>
</evidence>
<dbReference type="GO" id="GO:0006357">
    <property type="term" value="P:regulation of transcription by RNA polymerase II"/>
    <property type="evidence" value="ECO:0007669"/>
    <property type="project" value="InterPro"/>
</dbReference>
<dbReference type="GO" id="GO:0003712">
    <property type="term" value="F:transcription coregulator activity"/>
    <property type="evidence" value="ECO:0007669"/>
    <property type="project" value="InterPro"/>
</dbReference>
<dbReference type="EMBL" id="FN653017">
    <property type="protein sequence ID" value="CBY21188.1"/>
    <property type="molecule type" value="Genomic_DNA"/>
</dbReference>
<accession>E4WVN5</accession>
<dbReference type="PANTHER" id="PTHR13321">
    <property type="entry name" value="MEDIATOR OF RNA POLYMERASE II TRANSCRIPTION, SUBUNIT 18"/>
    <property type="match status" value="1"/>
</dbReference>
<evidence type="ECO:0000256" key="1">
    <source>
        <dbReference type="ARBA" id="ARBA00004123"/>
    </source>
</evidence>
<comment type="subcellular location">
    <subcellularLocation>
        <location evidence="1 6">Nucleus</location>
    </subcellularLocation>
</comment>
<dbReference type="Gene3D" id="2.40.320.10">
    <property type="entry name" value="Hypothetical Protein Pfu-838710-001"/>
    <property type="match status" value="1"/>
</dbReference>
<keyword evidence="3 6" id="KW-0805">Transcription regulation</keyword>
<dbReference type="GO" id="GO:0016592">
    <property type="term" value="C:mediator complex"/>
    <property type="evidence" value="ECO:0007669"/>
    <property type="project" value="InterPro"/>
</dbReference>
<evidence type="ECO:0000256" key="3">
    <source>
        <dbReference type="ARBA" id="ARBA00023015"/>
    </source>
</evidence>